<dbReference type="Pfam" id="PF00561">
    <property type="entry name" value="Abhydrolase_1"/>
    <property type="match status" value="1"/>
</dbReference>
<protein>
    <submittedName>
        <fullName evidence="3">Lysophospholipase, alpha-beta hydrolase superfamily</fullName>
    </submittedName>
</protein>
<dbReference type="SUPFAM" id="SSF53474">
    <property type="entry name" value="alpha/beta-Hydrolases"/>
    <property type="match status" value="1"/>
</dbReference>
<name>A0A2U3P2S8_9MYCO</name>
<dbReference type="InterPro" id="IPR000639">
    <property type="entry name" value="Epox_hydrolase-like"/>
</dbReference>
<dbReference type="PANTHER" id="PTHR43329">
    <property type="entry name" value="EPOXIDE HYDROLASE"/>
    <property type="match status" value="1"/>
</dbReference>
<dbReference type="AlphaFoldDB" id="A0A2U3P2S8"/>
<proteinExistence type="predicted"/>
<dbReference type="InterPro" id="IPR029058">
    <property type="entry name" value="AB_hydrolase_fold"/>
</dbReference>
<organism evidence="3 4">
    <name type="scientific">Mycobacterium numidiamassiliense</name>
    <dbReference type="NCBI Taxonomy" id="1841861"/>
    <lineage>
        <taxon>Bacteria</taxon>
        <taxon>Bacillati</taxon>
        <taxon>Actinomycetota</taxon>
        <taxon>Actinomycetes</taxon>
        <taxon>Mycobacteriales</taxon>
        <taxon>Mycobacteriaceae</taxon>
        <taxon>Mycobacterium</taxon>
    </lineage>
</organism>
<accession>A0A2U3P2S8</accession>
<sequence length="299" mass="32636">MPASDNDVSVKENQVNPAHNLELTVGPCSFPARSAGPSDGPLVLLLHGFPQSSWEWRDQIDALASAGYRAVAPEQRGYSPRARPDRIEDYSIDLLVADAIGMADELGANTFHLVGHDWGAIVAWHLAAAHPERLETLTIVSVPHPSAWAAAFADPTSDQPQRSAYLPEMKRLGSEENMGEEFLRFAFDNSGLAGFDTAPHIEVLGSREAMRAALNWYRAYDFTTMGLPDITVPTLFVWSPEDVAIAREGAELTARHVDAPYRFEVIDGIGHWIPELAAAEFSTMLLEHLAAHATESAVS</sequence>
<keyword evidence="1 3" id="KW-0378">Hydrolase</keyword>
<dbReference type="InterPro" id="IPR000073">
    <property type="entry name" value="AB_hydrolase_1"/>
</dbReference>
<dbReference type="EMBL" id="FUEZ01000003">
    <property type="protein sequence ID" value="SPM38056.1"/>
    <property type="molecule type" value="Genomic_DNA"/>
</dbReference>
<keyword evidence="4" id="KW-1185">Reference proteome</keyword>
<evidence type="ECO:0000256" key="1">
    <source>
        <dbReference type="ARBA" id="ARBA00022801"/>
    </source>
</evidence>
<dbReference type="Proteomes" id="UP000240424">
    <property type="component" value="Unassembled WGS sequence"/>
</dbReference>
<dbReference type="PRINTS" id="PR00111">
    <property type="entry name" value="ABHYDROLASE"/>
</dbReference>
<dbReference type="OrthoDB" id="2987348at2"/>
<feature type="domain" description="AB hydrolase-1" evidence="2">
    <location>
        <begin position="41"/>
        <end position="146"/>
    </location>
</feature>
<evidence type="ECO:0000313" key="4">
    <source>
        <dbReference type="Proteomes" id="UP000240424"/>
    </source>
</evidence>
<dbReference type="PRINTS" id="PR00412">
    <property type="entry name" value="EPOXHYDRLASE"/>
</dbReference>
<dbReference type="STRING" id="1841861.GCA_900157365_04433"/>
<reference evidence="3 4" key="1">
    <citation type="submission" date="2017-01" db="EMBL/GenBank/DDBJ databases">
        <authorList>
            <consortium name="Urmite Genomes"/>
        </authorList>
    </citation>
    <scope>NUCLEOTIDE SEQUENCE [LARGE SCALE GENOMIC DNA]</scope>
    <source>
        <strain evidence="3 4">AB215</strain>
    </source>
</reference>
<dbReference type="GO" id="GO:0016787">
    <property type="term" value="F:hydrolase activity"/>
    <property type="evidence" value="ECO:0007669"/>
    <property type="project" value="UniProtKB-KW"/>
</dbReference>
<evidence type="ECO:0000259" key="2">
    <source>
        <dbReference type="Pfam" id="PF00561"/>
    </source>
</evidence>
<gene>
    <name evidence="3" type="ORF">MNAB215_231</name>
</gene>
<dbReference type="Gene3D" id="3.40.50.1820">
    <property type="entry name" value="alpha/beta hydrolase"/>
    <property type="match status" value="1"/>
</dbReference>
<evidence type="ECO:0000313" key="3">
    <source>
        <dbReference type="EMBL" id="SPM38056.1"/>
    </source>
</evidence>